<accession>A0ABD5VFT4</accession>
<dbReference type="SMART" id="SM00564">
    <property type="entry name" value="PQQ"/>
    <property type="match status" value="14"/>
</dbReference>
<feature type="compositionally biased region" description="Low complexity" evidence="1">
    <location>
        <begin position="23"/>
        <end position="51"/>
    </location>
</feature>
<dbReference type="RefSeq" id="WP_336351195.1">
    <property type="nucleotide sequence ID" value="NZ_JAZAQL010000003.1"/>
</dbReference>
<dbReference type="AlphaFoldDB" id="A0ABD5VFT4"/>
<feature type="region of interest" description="Disordered" evidence="1">
    <location>
        <begin position="1"/>
        <end position="83"/>
    </location>
</feature>
<dbReference type="InterPro" id="IPR002372">
    <property type="entry name" value="PQQ_rpt_dom"/>
</dbReference>
<feature type="domain" description="Pyrrolo-quinoline quinone repeat" evidence="2">
    <location>
        <begin position="392"/>
        <end position="518"/>
    </location>
</feature>
<evidence type="ECO:0000313" key="3">
    <source>
        <dbReference type="EMBL" id="MFC6954240.1"/>
    </source>
</evidence>
<feature type="compositionally biased region" description="Basic and acidic residues" evidence="1">
    <location>
        <begin position="520"/>
        <end position="536"/>
    </location>
</feature>
<name>A0ABD5VFT4_9EURY</name>
<feature type="domain" description="Pyrrolo-quinoline quinone repeat" evidence="2">
    <location>
        <begin position="670"/>
        <end position="796"/>
    </location>
</feature>
<dbReference type="SUPFAM" id="SSF50998">
    <property type="entry name" value="Quinoprotein alcohol dehydrogenase-like"/>
    <property type="match status" value="4"/>
</dbReference>
<feature type="region of interest" description="Disordered" evidence="1">
    <location>
        <begin position="515"/>
        <end position="558"/>
    </location>
</feature>
<sequence length="800" mass="81934">MPSHGEDAATSDGAGRPSRRGLLRTGGALALATLAGCSTTRSPTSSTDSSTDAGVETSTERPTDQPPSGPAAPPLRGPWPTVHADARNTGAVEASGPQGPPALQWRSGVRLGTELTAASGPDGPVVTQRNGTVVAYDHDGGVRWRDRHDADFVAAPVVAADGTVVVGTLDGRVTAYNAGGDRRWERSTQDGLFAPHANDATPFAVVDDVVYLAHPRGSAYAFSLADGTERWRTSVPRRCHRPALEAGNVILTSRGMRSSGDDESPVLALDATDGSEVWRTNVPGTVSIGAGVDGDAAYVGTIDGRLSAHDVADGSERWTVQVDPEETPWISSIPTAFADRVWVGTLDDGLYAVDADGVTAHVAVDAETTPAVGDGRLYVGSADYESGDAEANGSLLAVDPDGRVAWRTEIRGQPDAQVLYRDGQVVVGTHSGVVETVEASTGDRRWRAFERPASLPSPIVGDGALYCGSLHDAVSGYDARKGESHLWYVELGGPTPGAPVSAGDTVLAGSWSGEVAGTPPHEHADPPTDPMTKPDRTTTTVHVDAPSPNPRWRVDLDGPVGDFGYGTPSEAGTEAGTTAGGAFVGAGSRVVALTANGDVRWETDVGARVATSPAVHDGAVFATTTDGDLLSLADSDGGVNWQTDVGGAATAPVVVTSTDPSLVVLGTAEGVVARQATDGAEAWTAPGQGRVRGAPALASDGTVVAADDAGVVRGLDAASGEETWRFQADGAVHGAPAIADGVAYVGTRGSRLLAIDVQEGGVEWSFEMQDWVDGSPVVAYGAVFVATQAGTIDAVVADPA</sequence>
<dbReference type="Pfam" id="PF13360">
    <property type="entry name" value="PQQ_2"/>
    <property type="match status" value="4"/>
</dbReference>
<feature type="domain" description="Pyrrolo-quinoline quinone repeat" evidence="2">
    <location>
        <begin position="103"/>
        <end position="237"/>
    </location>
</feature>
<dbReference type="InterPro" id="IPR006311">
    <property type="entry name" value="TAT_signal"/>
</dbReference>
<feature type="domain" description="Pyrrolo-quinoline quinone repeat" evidence="2">
    <location>
        <begin position="264"/>
        <end position="372"/>
    </location>
</feature>
<reference evidence="3 4" key="1">
    <citation type="journal article" date="2019" name="Int. J. Syst. Evol. Microbiol.">
        <title>The Global Catalogue of Microorganisms (GCM) 10K type strain sequencing project: providing services to taxonomists for standard genome sequencing and annotation.</title>
        <authorList>
            <consortium name="The Broad Institute Genomics Platform"/>
            <consortium name="The Broad Institute Genome Sequencing Center for Infectious Disease"/>
            <person name="Wu L."/>
            <person name="Ma J."/>
        </authorList>
    </citation>
    <scope>NUCLEOTIDE SEQUENCE [LARGE SCALE GENOMIC DNA]</scope>
    <source>
        <strain evidence="3 4">GX26</strain>
    </source>
</reference>
<gene>
    <name evidence="3" type="ORF">ACFQGB_15360</name>
</gene>
<dbReference type="EMBL" id="JBHSXN010000003">
    <property type="protein sequence ID" value="MFC6954240.1"/>
    <property type="molecule type" value="Genomic_DNA"/>
</dbReference>
<comment type="caution">
    <text evidence="3">The sequence shown here is derived from an EMBL/GenBank/DDBJ whole genome shotgun (WGS) entry which is preliminary data.</text>
</comment>
<dbReference type="PANTHER" id="PTHR34512:SF30">
    <property type="entry name" value="OUTER MEMBRANE PROTEIN ASSEMBLY FACTOR BAMB"/>
    <property type="match status" value="1"/>
</dbReference>
<proteinExistence type="predicted"/>
<dbReference type="Proteomes" id="UP001596395">
    <property type="component" value="Unassembled WGS sequence"/>
</dbReference>
<evidence type="ECO:0000256" key="1">
    <source>
        <dbReference type="SAM" id="MobiDB-lite"/>
    </source>
</evidence>
<dbReference type="PANTHER" id="PTHR34512">
    <property type="entry name" value="CELL SURFACE PROTEIN"/>
    <property type="match status" value="1"/>
</dbReference>
<protein>
    <submittedName>
        <fullName evidence="3">PQQ-binding-like beta-propeller repeat protein</fullName>
    </submittedName>
</protein>
<dbReference type="Gene3D" id="2.40.128.630">
    <property type="match status" value="1"/>
</dbReference>
<keyword evidence="4" id="KW-1185">Reference proteome</keyword>
<dbReference type="Gene3D" id="2.130.10.10">
    <property type="entry name" value="YVTN repeat-like/Quinoprotein amine dehydrogenase"/>
    <property type="match status" value="2"/>
</dbReference>
<dbReference type="Gene3D" id="2.40.10.480">
    <property type="match status" value="3"/>
</dbReference>
<feature type="compositionally biased region" description="Pro residues" evidence="1">
    <location>
        <begin position="64"/>
        <end position="77"/>
    </location>
</feature>
<dbReference type="InterPro" id="IPR015943">
    <property type="entry name" value="WD40/YVTN_repeat-like_dom_sf"/>
</dbReference>
<dbReference type="PROSITE" id="PS51318">
    <property type="entry name" value="TAT"/>
    <property type="match status" value="1"/>
</dbReference>
<dbReference type="InterPro" id="IPR011047">
    <property type="entry name" value="Quinoprotein_ADH-like_sf"/>
</dbReference>
<organism evidence="3 4">
    <name type="scientific">Halorubellus litoreus</name>
    <dbReference type="NCBI Taxonomy" id="755308"/>
    <lineage>
        <taxon>Archaea</taxon>
        <taxon>Methanobacteriati</taxon>
        <taxon>Methanobacteriota</taxon>
        <taxon>Stenosarchaea group</taxon>
        <taxon>Halobacteria</taxon>
        <taxon>Halobacteriales</taxon>
        <taxon>Halorubellaceae</taxon>
        <taxon>Halorubellus</taxon>
    </lineage>
</organism>
<evidence type="ECO:0000313" key="4">
    <source>
        <dbReference type="Proteomes" id="UP001596395"/>
    </source>
</evidence>
<evidence type="ECO:0000259" key="2">
    <source>
        <dbReference type="Pfam" id="PF13360"/>
    </source>
</evidence>
<dbReference type="InterPro" id="IPR018391">
    <property type="entry name" value="PQQ_b-propeller_rpt"/>
</dbReference>